<sequence length="61" mass="7296">MTDGFHSWYVDLSCQGGEPYCFWQRSKVIQGHQRWKSENHFCFFFIFLVIQVLVQRSCGMS</sequence>
<name>A0A9Q0YSQ7_HOLLE</name>
<proteinExistence type="predicted"/>
<accession>A0A9Q0YSQ7</accession>
<protein>
    <submittedName>
        <fullName evidence="1">Uncharacterized protein</fullName>
    </submittedName>
</protein>
<keyword evidence="2" id="KW-1185">Reference proteome</keyword>
<dbReference type="Proteomes" id="UP001152320">
    <property type="component" value="Chromosome 18"/>
</dbReference>
<evidence type="ECO:0000313" key="2">
    <source>
        <dbReference type="Proteomes" id="UP001152320"/>
    </source>
</evidence>
<dbReference type="AlphaFoldDB" id="A0A9Q0YSQ7"/>
<evidence type="ECO:0000313" key="1">
    <source>
        <dbReference type="EMBL" id="KAJ8024946.1"/>
    </source>
</evidence>
<organism evidence="1 2">
    <name type="scientific">Holothuria leucospilota</name>
    <name type="common">Black long sea cucumber</name>
    <name type="synonym">Mertensiothuria leucospilota</name>
    <dbReference type="NCBI Taxonomy" id="206669"/>
    <lineage>
        <taxon>Eukaryota</taxon>
        <taxon>Metazoa</taxon>
        <taxon>Echinodermata</taxon>
        <taxon>Eleutherozoa</taxon>
        <taxon>Echinozoa</taxon>
        <taxon>Holothuroidea</taxon>
        <taxon>Aspidochirotacea</taxon>
        <taxon>Aspidochirotida</taxon>
        <taxon>Holothuriidae</taxon>
        <taxon>Holothuria</taxon>
    </lineage>
</organism>
<reference evidence="1" key="1">
    <citation type="submission" date="2021-10" db="EMBL/GenBank/DDBJ databases">
        <title>Tropical sea cucumber genome reveals ecological adaptation and Cuvierian tubules defense mechanism.</title>
        <authorList>
            <person name="Chen T."/>
        </authorList>
    </citation>
    <scope>NUCLEOTIDE SEQUENCE</scope>
    <source>
        <strain evidence="1">Nanhai2018</strain>
        <tissue evidence="1">Muscle</tissue>
    </source>
</reference>
<dbReference type="EMBL" id="JAIZAY010000018">
    <property type="protein sequence ID" value="KAJ8024946.1"/>
    <property type="molecule type" value="Genomic_DNA"/>
</dbReference>
<comment type="caution">
    <text evidence="1">The sequence shown here is derived from an EMBL/GenBank/DDBJ whole genome shotgun (WGS) entry which is preliminary data.</text>
</comment>
<gene>
    <name evidence="1" type="ORF">HOLleu_35010</name>
</gene>